<dbReference type="GO" id="GO:0048278">
    <property type="term" value="P:vesicle docking"/>
    <property type="evidence" value="ECO:0007669"/>
    <property type="project" value="TreeGrafter"/>
</dbReference>
<organism evidence="4 5">
    <name type="scientific">Meganyctiphanes norvegica</name>
    <name type="common">Northern krill</name>
    <name type="synonym">Thysanopoda norvegica</name>
    <dbReference type="NCBI Taxonomy" id="48144"/>
    <lineage>
        <taxon>Eukaryota</taxon>
        <taxon>Metazoa</taxon>
        <taxon>Ecdysozoa</taxon>
        <taxon>Arthropoda</taxon>
        <taxon>Crustacea</taxon>
        <taxon>Multicrustacea</taxon>
        <taxon>Malacostraca</taxon>
        <taxon>Eumalacostraca</taxon>
        <taxon>Eucarida</taxon>
        <taxon>Euphausiacea</taxon>
        <taxon>Euphausiidae</taxon>
        <taxon>Meganyctiphanes</taxon>
    </lineage>
</organism>
<dbReference type="Gene3D" id="1.20.5.110">
    <property type="match status" value="1"/>
</dbReference>
<protein>
    <recommendedName>
        <fullName evidence="3">t-SNARE coiled-coil homology domain-containing protein</fullName>
    </recommendedName>
</protein>
<dbReference type="PROSITE" id="PS50192">
    <property type="entry name" value="T_SNARE"/>
    <property type="match status" value="1"/>
</dbReference>
<dbReference type="GO" id="GO:0006906">
    <property type="term" value="P:vesicle fusion"/>
    <property type="evidence" value="ECO:0007669"/>
    <property type="project" value="TreeGrafter"/>
</dbReference>
<feature type="transmembrane region" description="Helical" evidence="2">
    <location>
        <begin position="103"/>
        <end position="122"/>
    </location>
</feature>
<proteinExistence type="predicted"/>
<reference evidence="4 5" key="1">
    <citation type="submission" date="2024-05" db="EMBL/GenBank/DDBJ databases">
        <authorList>
            <person name="Wallberg A."/>
        </authorList>
    </citation>
    <scope>NUCLEOTIDE SEQUENCE [LARGE SCALE GENOMIC DNA]</scope>
</reference>
<feature type="non-terminal residue" evidence="4">
    <location>
        <position position="1"/>
    </location>
</feature>
<dbReference type="SUPFAM" id="SSF58038">
    <property type="entry name" value="SNARE fusion complex"/>
    <property type="match status" value="1"/>
</dbReference>
<feature type="domain" description="T-SNARE coiled-coil homology" evidence="3">
    <location>
        <begin position="29"/>
        <end position="91"/>
    </location>
</feature>
<dbReference type="AlphaFoldDB" id="A0AAV2RE45"/>
<sequence>ETSIEPSEDLHAIKQHQTQSQVVHTDEELKEMHERQAQIDQLESDIVDVNTIFKDLSQMVYDQGDVLDSIEANTEVTVMQVEQANVQLKEAKRYMNKSRKKKVCIAIILLVVLGILIGLIVWSTSS</sequence>
<comment type="caution">
    <text evidence="4">The sequence shown here is derived from an EMBL/GenBank/DDBJ whole genome shotgun (WGS) entry which is preliminary data.</text>
</comment>
<dbReference type="SMART" id="SM00397">
    <property type="entry name" value="t_SNARE"/>
    <property type="match status" value="1"/>
</dbReference>
<dbReference type="PANTHER" id="PTHR19957">
    <property type="entry name" value="SYNTAXIN"/>
    <property type="match status" value="1"/>
</dbReference>
<keyword evidence="2" id="KW-0812">Transmembrane</keyword>
<dbReference type="Proteomes" id="UP001497623">
    <property type="component" value="Unassembled WGS sequence"/>
</dbReference>
<keyword evidence="2" id="KW-1133">Transmembrane helix</keyword>
<gene>
    <name evidence="4" type="ORF">MNOR_LOCUS24144</name>
</gene>
<evidence type="ECO:0000259" key="3">
    <source>
        <dbReference type="PROSITE" id="PS50192"/>
    </source>
</evidence>
<dbReference type="Pfam" id="PF05739">
    <property type="entry name" value="SNARE"/>
    <property type="match status" value="1"/>
</dbReference>
<dbReference type="GO" id="GO:0031201">
    <property type="term" value="C:SNARE complex"/>
    <property type="evidence" value="ECO:0007669"/>
    <property type="project" value="TreeGrafter"/>
</dbReference>
<dbReference type="PANTHER" id="PTHR19957:SF411">
    <property type="entry name" value="LD23667P"/>
    <property type="match status" value="1"/>
</dbReference>
<dbReference type="GO" id="GO:0006886">
    <property type="term" value="P:intracellular protein transport"/>
    <property type="evidence" value="ECO:0007669"/>
    <property type="project" value="TreeGrafter"/>
</dbReference>
<evidence type="ECO:0000256" key="2">
    <source>
        <dbReference type="SAM" id="Phobius"/>
    </source>
</evidence>
<dbReference type="GO" id="GO:0008021">
    <property type="term" value="C:synaptic vesicle"/>
    <property type="evidence" value="ECO:0007669"/>
    <property type="project" value="TreeGrafter"/>
</dbReference>
<accession>A0AAV2RE45</accession>
<dbReference type="CDD" id="cd15847">
    <property type="entry name" value="SNARE_syntaxin7_like"/>
    <property type="match status" value="1"/>
</dbReference>
<dbReference type="GO" id="GO:0005484">
    <property type="term" value="F:SNAP receptor activity"/>
    <property type="evidence" value="ECO:0007669"/>
    <property type="project" value="TreeGrafter"/>
</dbReference>
<keyword evidence="2" id="KW-0472">Membrane</keyword>
<feature type="region of interest" description="Disordered" evidence="1">
    <location>
        <begin position="1"/>
        <end position="24"/>
    </location>
</feature>
<dbReference type="InterPro" id="IPR000727">
    <property type="entry name" value="T_SNARE_dom"/>
</dbReference>
<dbReference type="EMBL" id="CAXKWB010021900">
    <property type="protein sequence ID" value="CAL4123866.1"/>
    <property type="molecule type" value="Genomic_DNA"/>
</dbReference>
<evidence type="ECO:0000313" key="5">
    <source>
        <dbReference type="Proteomes" id="UP001497623"/>
    </source>
</evidence>
<evidence type="ECO:0000313" key="4">
    <source>
        <dbReference type="EMBL" id="CAL4123866.1"/>
    </source>
</evidence>
<name>A0AAV2RE45_MEGNR</name>
<dbReference type="InterPro" id="IPR045242">
    <property type="entry name" value="Syntaxin"/>
</dbReference>
<dbReference type="GO" id="GO:0000149">
    <property type="term" value="F:SNARE binding"/>
    <property type="evidence" value="ECO:0007669"/>
    <property type="project" value="TreeGrafter"/>
</dbReference>
<evidence type="ECO:0000256" key="1">
    <source>
        <dbReference type="SAM" id="MobiDB-lite"/>
    </source>
</evidence>
<keyword evidence="5" id="KW-1185">Reference proteome</keyword>